<feature type="transmembrane region" description="Helical" evidence="1">
    <location>
        <begin position="298"/>
        <end position="320"/>
    </location>
</feature>
<keyword evidence="1" id="KW-1133">Transmembrane helix</keyword>
<dbReference type="Pfam" id="PF01757">
    <property type="entry name" value="Acyl_transf_3"/>
    <property type="match status" value="1"/>
</dbReference>
<reference evidence="3 4" key="1">
    <citation type="submission" date="2020-08" db="EMBL/GenBank/DDBJ databases">
        <title>Genomic Encyclopedia of Type Strains, Phase IV (KMG-IV): sequencing the most valuable type-strain genomes for metagenomic binning, comparative biology and taxonomic classification.</title>
        <authorList>
            <person name="Goeker M."/>
        </authorList>
    </citation>
    <scope>NUCLEOTIDE SEQUENCE [LARGE SCALE GENOMIC DNA]</scope>
    <source>
        <strain evidence="3 4">DSM 26944</strain>
    </source>
</reference>
<gene>
    <name evidence="3" type="ORF">FHS76_001032</name>
</gene>
<dbReference type="PANTHER" id="PTHR23028:SF53">
    <property type="entry name" value="ACYL_TRANSF_3 DOMAIN-CONTAINING PROTEIN"/>
    <property type="match status" value="1"/>
</dbReference>
<protein>
    <submittedName>
        <fullName evidence="3">Peptidoglycan/LPS O-acetylase OafA/YrhL</fullName>
    </submittedName>
</protein>
<feature type="transmembrane region" description="Helical" evidence="1">
    <location>
        <begin position="149"/>
        <end position="167"/>
    </location>
</feature>
<dbReference type="EMBL" id="JACIJG010000003">
    <property type="protein sequence ID" value="MBB5701183.1"/>
    <property type="molecule type" value="Genomic_DNA"/>
</dbReference>
<dbReference type="GO" id="GO:0009103">
    <property type="term" value="P:lipopolysaccharide biosynthetic process"/>
    <property type="evidence" value="ECO:0007669"/>
    <property type="project" value="TreeGrafter"/>
</dbReference>
<keyword evidence="1" id="KW-0472">Membrane</keyword>
<proteinExistence type="predicted"/>
<dbReference type="AlphaFoldDB" id="A0A7W9AV68"/>
<evidence type="ECO:0000259" key="2">
    <source>
        <dbReference type="Pfam" id="PF01757"/>
    </source>
</evidence>
<dbReference type="GO" id="GO:0016020">
    <property type="term" value="C:membrane"/>
    <property type="evidence" value="ECO:0007669"/>
    <property type="project" value="TreeGrafter"/>
</dbReference>
<dbReference type="InterPro" id="IPR002656">
    <property type="entry name" value="Acyl_transf_3_dom"/>
</dbReference>
<feature type="transmembrane region" description="Helical" evidence="1">
    <location>
        <begin position="34"/>
        <end position="54"/>
    </location>
</feature>
<evidence type="ECO:0000256" key="1">
    <source>
        <dbReference type="SAM" id="Phobius"/>
    </source>
</evidence>
<feature type="transmembrane region" description="Helical" evidence="1">
    <location>
        <begin position="174"/>
        <end position="195"/>
    </location>
</feature>
<feature type="transmembrane region" description="Helical" evidence="1">
    <location>
        <begin position="256"/>
        <end position="277"/>
    </location>
</feature>
<dbReference type="RefSeq" id="WP_183648943.1">
    <property type="nucleotide sequence ID" value="NZ_JBHEET010000002.1"/>
</dbReference>
<feature type="transmembrane region" description="Helical" evidence="1">
    <location>
        <begin position="75"/>
        <end position="95"/>
    </location>
</feature>
<feature type="domain" description="Acyltransferase 3" evidence="2">
    <location>
        <begin position="9"/>
        <end position="316"/>
    </location>
</feature>
<evidence type="ECO:0000313" key="4">
    <source>
        <dbReference type="Proteomes" id="UP000555546"/>
    </source>
</evidence>
<dbReference type="Proteomes" id="UP000555546">
    <property type="component" value="Unassembled WGS sequence"/>
</dbReference>
<dbReference type="PANTHER" id="PTHR23028">
    <property type="entry name" value="ACETYLTRANSFERASE"/>
    <property type="match status" value="1"/>
</dbReference>
<evidence type="ECO:0000313" key="3">
    <source>
        <dbReference type="EMBL" id="MBB5701183.1"/>
    </source>
</evidence>
<feature type="transmembrane region" description="Helical" evidence="1">
    <location>
        <begin position="233"/>
        <end position="250"/>
    </location>
</feature>
<feature type="transmembrane region" description="Helical" evidence="1">
    <location>
        <begin position="201"/>
        <end position="221"/>
    </location>
</feature>
<accession>A0A7W9AV68</accession>
<keyword evidence="1" id="KW-0812">Transmembrane</keyword>
<keyword evidence="4" id="KW-1185">Reference proteome</keyword>
<comment type="caution">
    <text evidence="3">The sequence shown here is derived from an EMBL/GenBank/DDBJ whole genome shotgun (WGS) entry which is preliminary data.</text>
</comment>
<dbReference type="GO" id="GO:0016747">
    <property type="term" value="F:acyltransferase activity, transferring groups other than amino-acyl groups"/>
    <property type="evidence" value="ECO:0007669"/>
    <property type="project" value="InterPro"/>
</dbReference>
<name>A0A7W9AV68_9HYPH</name>
<dbReference type="InterPro" id="IPR050879">
    <property type="entry name" value="Acyltransferase_3"/>
</dbReference>
<sequence>MSKHNKLPAIQGLRSLAVLSVVCFHFWPSFFTGGYVGVDIFFVISGFVITLSTLREYEQTGTFSVKEFYARRIRRLMPLALIVLAFSAIGSIFFLSEAVLYDVLKEIIASALYVENWVLANNSVDYLASENMPSPIQHYWSLSVEEQYYLIWPIMVAACIFIGNICNRTMKSSLFLASIILGALSLFCSIVLTNTNPLESYFYSHTRFWEISFGAIIACYFYNKMISINTSKLFLLIGIIIIAITVFTFSENTPFPGFYAIIPVVGSGLIIISAIGIGNNSIFSSKIATYLGDRSYSIYLWHWPLAIFSCVHIPIIIRWFHLYYSLLHWCFHIALTSGLNSVSINSPC</sequence>
<organism evidence="3 4">
    <name type="scientific">Brucella daejeonensis</name>
    <dbReference type="NCBI Taxonomy" id="659015"/>
    <lineage>
        <taxon>Bacteria</taxon>
        <taxon>Pseudomonadati</taxon>
        <taxon>Pseudomonadota</taxon>
        <taxon>Alphaproteobacteria</taxon>
        <taxon>Hyphomicrobiales</taxon>
        <taxon>Brucellaceae</taxon>
        <taxon>Brucella/Ochrobactrum group</taxon>
        <taxon>Brucella</taxon>
    </lineage>
</organism>